<feature type="domain" description="DZIP3-like HEPN" evidence="2">
    <location>
        <begin position="39"/>
        <end position="174"/>
    </location>
</feature>
<dbReference type="InterPro" id="IPR015943">
    <property type="entry name" value="WD40/YVTN_repeat-like_dom_sf"/>
</dbReference>
<dbReference type="PANTHER" id="PTHR10039:SF17">
    <property type="entry name" value="FUNGAL STAND N-TERMINAL GOODBYE DOMAIN-CONTAINING PROTEIN-RELATED"/>
    <property type="match status" value="1"/>
</dbReference>
<dbReference type="Proteomes" id="UP001152795">
    <property type="component" value="Unassembled WGS sequence"/>
</dbReference>
<dbReference type="InterPro" id="IPR056884">
    <property type="entry name" value="NPHP3-like_N"/>
</dbReference>
<dbReference type="Gene3D" id="3.40.50.300">
    <property type="entry name" value="P-loop containing nucleotide triphosphate hydrolases"/>
    <property type="match status" value="1"/>
</dbReference>
<dbReference type="Gene3D" id="2.130.10.10">
    <property type="entry name" value="YVTN repeat-like/Quinoprotein amine dehydrogenase"/>
    <property type="match status" value="2"/>
</dbReference>
<dbReference type="SUPFAM" id="SSF52540">
    <property type="entry name" value="P-loop containing nucleoside triphosphate hydrolases"/>
    <property type="match status" value="1"/>
</dbReference>
<evidence type="ECO:0000259" key="2">
    <source>
        <dbReference type="Pfam" id="PF18738"/>
    </source>
</evidence>
<gene>
    <name evidence="4" type="ORF">PACLA_8A024987</name>
</gene>
<evidence type="ECO:0000256" key="1">
    <source>
        <dbReference type="ARBA" id="ARBA00022737"/>
    </source>
</evidence>
<proteinExistence type="predicted"/>
<dbReference type="SMART" id="SM00320">
    <property type="entry name" value="WD40"/>
    <property type="match status" value="4"/>
</dbReference>
<dbReference type="SUPFAM" id="SSF50978">
    <property type="entry name" value="WD40 repeat-like"/>
    <property type="match status" value="1"/>
</dbReference>
<dbReference type="Pfam" id="PF00400">
    <property type="entry name" value="WD40"/>
    <property type="match status" value="3"/>
</dbReference>
<dbReference type="InterPro" id="IPR001680">
    <property type="entry name" value="WD40_rpt"/>
</dbReference>
<dbReference type="Pfam" id="PF18738">
    <property type="entry name" value="HEPN_DZIP3"/>
    <property type="match status" value="1"/>
</dbReference>
<keyword evidence="5" id="KW-1185">Reference proteome</keyword>
<evidence type="ECO:0000313" key="4">
    <source>
        <dbReference type="EMBL" id="CAB4035599.1"/>
    </source>
</evidence>
<accession>A0A6S7LNH8</accession>
<reference evidence="4" key="1">
    <citation type="submission" date="2020-04" db="EMBL/GenBank/DDBJ databases">
        <authorList>
            <person name="Alioto T."/>
            <person name="Alioto T."/>
            <person name="Gomez Garrido J."/>
        </authorList>
    </citation>
    <scope>NUCLEOTIDE SEQUENCE</scope>
    <source>
        <strain evidence="4">A484AB</strain>
    </source>
</reference>
<dbReference type="InterPro" id="IPR036322">
    <property type="entry name" value="WD40_repeat_dom_sf"/>
</dbReference>
<evidence type="ECO:0000313" key="5">
    <source>
        <dbReference type="Proteomes" id="UP001152795"/>
    </source>
</evidence>
<dbReference type="PANTHER" id="PTHR10039">
    <property type="entry name" value="AMELOGENIN"/>
    <property type="match status" value="1"/>
</dbReference>
<dbReference type="InterPro" id="IPR027417">
    <property type="entry name" value="P-loop_NTPase"/>
</dbReference>
<evidence type="ECO:0000259" key="3">
    <source>
        <dbReference type="Pfam" id="PF24883"/>
    </source>
</evidence>
<keyword evidence="1" id="KW-0677">Repeat</keyword>
<dbReference type="Pfam" id="PF24883">
    <property type="entry name" value="NPHP3_N"/>
    <property type="match status" value="1"/>
</dbReference>
<comment type="caution">
    <text evidence="4">The sequence shown here is derived from an EMBL/GenBank/DDBJ whole genome shotgun (WGS) entry which is preliminary data.</text>
</comment>
<dbReference type="InterPro" id="IPR041249">
    <property type="entry name" value="HEPN_DZIP3"/>
</dbReference>
<name>A0A6S7LNH8_PARCT</name>
<sequence length="1393" mass="158118">MASPSQSLNDQANGARLSRLLVNKGTQALRAAFDFTYPPSTLTAVLNTNKAILQKLRYKVINTSQWKLLYPSSGPPDSQNFDVTLLTVLLRNICGLTRPASGWDTLPPDSDTSVAANIARIKFYRNQVHAHITTTEIADNEFENLWLKISKALIGLGIPKSELDELKEAPLSPEEAGCIQLLKDWCKSEAEMNVDVKEILAIIKEERAQKSRETEKVSDVDKLGKCDFSGIRKSLNDEFLPGTRQWLFDKLSSWFTDKNSDSTVMILTAGPGVGKSVFAAEVCRMYAEEGQLAACHFCQYKNSDYRDPRMIIESLASIMCENVKGFKAKLDEQLQRRHSRETLSDAFRVLLNDPLYALEEREPMLLVIDALDESMVAGKSELLELISEEFPKLPQWIKILITSRPELTVKKELHHLNTVQITRYDTKNKDDLLKYLRKSLSHICNDEKVFRSLAEKSEGSFLFAYYTQLELKETTKQLTIETISELVPKGIGGFYQKQLKHLENELNALSSSEVKLKRFLQILVAAEGPLPLSLLPEYLGLLDNIEYKVRQSIIGIMSSILPVYDNCLTVYHKSLRDWLMFDGYKEHDFTVDSQIGHECLWRVCKKVFDQIISLSTFSNFKPSPMTRYALVHGISHMIQSDSKTSYHLSVDVRIVLARMMNQIDCFEMEREWREIVDNSPSVLSSEMLQELDWHIKLFDYLIRGHFDYLLCEVSDCPSSYLQSVANRIDCSDEKGVLVRSLLEQGHHFWFEDLDATKLTNHFYKSVSLRTDVTCMCASSNEQLVAAGYKDGWISIFRVPDFQEVHTFDTMPESSACRSMLLRNRDYTLHTKSEFVGPLWSCSFSPSSVRLVTCDGSEKAKLWDVNSGNLLARLQAGGSVNCCSFSECGLFIVADKLRENFKNQTDVFSAWNALTLQRVDRRNIRGTQQRVDQGNRYSSFRFLPDRNNKSKLLLSRNGDYIDVFQLPDALPVARLYEPFFLFSPPLPLHTTTRSHWRNCVLHHTNESIKLTEVDQLNKGPLGYELCPCDFEKNRPGLVTVQKRYVVPFVNKLNIFSVADQPSMSIQPLFVSESYAISCCCFSPDGSLLATCANGAPLSVLIWDTKLCTVIQVLRFPLVCAEGCWWSESLLWIYDGGLVKILISNGRSLEPSGAQRVKIDWEPTKLLTFSDVLIFIDQKNSANVARIKNGELQYVEKLPIDNPILCAAVSPCNSIILMASTELTFHVWREDQTSQSLHWVASNTGELLDFPRMKGSEENVIYCKCCITSDNTKGVLALYFRERGLTVYPLSYDLILVDLSSKMMTRIIPCHDSMPRLVSEMGEFYAGNSYCIVVNRKRAWLGAVKLATGECVAEWMTSLELQFSPLIVAHSKNDLVAIIIQHPARVRFLKIVVPE</sequence>
<organism evidence="4 5">
    <name type="scientific">Paramuricea clavata</name>
    <name type="common">Red gorgonian</name>
    <name type="synonym">Violescent sea-whip</name>
    <dbReference type="NCBI Taxonomy" id="317549"/>
    <lineage>
        <taxon>Eukaryota</taxon>
        <taxon>Metazoa</taxon>
        <taxon>Cnidaria</taxon>
        <taxon>Anthozoa</taxon>
        <taxon>Octocorallia</taxon>
        <taxon>Malacalcyonacea</taxon>
        <taxon>Plexauridae</taxon>
        <taxon>Paramuricea</taxon>
    </lineage>
</organism>
<dbReference type="OrthoDB" id="5983427at2759"/>
<dbReference type="EMBL" id="CACRXK020021195">
    <property type="protein sequence ID" value="CAB4035599.1"/>
    <property type="molecule type" value="Genomic_DNA"/>
</dbReference>
<protein>
    <submittedName>
        <fullName evidence="4">E3 ubiquitin- ligase DZIP3</fullName>
    </submittedName>
</protein>
<dbReference type="GO" id="GO:0016874">
    <property type="term" value="F:ligase activity"/>
    <property type="evidence" value="ECO:0007669"/>
    <property type="project" value="UniProtKB-KW"/>
</dbReference>
<keyword evidence="4" id="KW-0436">Ligase</keyword>
<feature type="domain" description="Nephrocystin 3-like N-terminal" evidence="3">
    <location>
        <begin position="242"/>
        <end position="404"/>
    </location>
</feature>